<proteinExistence type="predicted"/>
<dbReference type="Proteomes" id="UP000247512">
    <property type="component" value="Unassembled WGS sequence"/>
</dbReference>
<keyword evidence="1" id="KW-0812">Transmembrane</keyword>
<evidence type="ECO:0000313" key="5">
    <source>
        <dbReference type="Proteomes" id="UP000247512"/>
    </source>
</evidence>
<evidence type="ECO:0000313" key="2">
    <source>
        <dbReference type="EMBL" id="AQU86757.1"/>
    </source>
</evidence>
<organism evidence="2 4">
    <name type="scientific">Komagataeibacter nataicola</name>
    <dbReference type="NCBI Taxonomy" id="265960"/>
    <lineage>
        <taxon>Bacteria</taxon>
        <taxon>Pseudomonadati</taxon>
        <taxon>Pseudomonadota</taxon>
        <taxon>Alphaproteobacteria</taxon>
        <taxon>Acetobacterales</taxon>
        <taxon>Acetobacteraceae</taxon>
        <taxon>Komagataeibacter</taxon>
    </lineage>
</organism>
<dbReference type="KEGG" id="kna:B0W47_03985"/>
<sequence length="134" mass="15742">MEQGSAHDKLAYIARNCSPYTSLAFCTLLFPTIIVVDGCFLLEFYYTESNFLDACKNYNNDKRKIEENMNNTFLYEVFECLGEKVSDMVFEEIGKIVRLSWDMVLKQTFPEREFAVKYFHDEQDYGPVVTFCQK</sequence>
<protein>
    <submittedName>
        <fullName evidence="2">Uncharacterized protein</fullName>
    </submittedName>
</protein>
<feature type="transmembrane region" description="Helical" evidence="1">
    <location>
        <begin position="20"/>
        <end position="42"/>
    </location>
</feature>
<dbReference type="EMBL" id="CP019875">
    <property type="protein sequence ID" value="AQU86757.1"/>
    <property type="molecule type" value="Genomic_DNA"/>
</dbReference>
<accession>A0A9N7GZT7</accession>
<reference evidence="2" key="2">
    <citation type="submission" date="2017-02" db="EMBL/GenBank/DDBJ databases">
        <authorList>
            <person name="Zhang H."/>
        </authorList>
    </citation>
    <scope>NUCLEOTIDE SEQUENCE</scope>
    <source>
        <strain evidence="2">RZS01</strain>
    </source>
</reference>
<evidence type="ECO:0000313" key="4">
    <source>
        <dbReference type="Proteomes" id="UP000189683"/>
    </source>
</evidence>
<reference evidence="4" key="1">
    <citation type="submission" date="2017-02" db="EMBL/GenBank/DDBJ databases">
        <title>zhang.</title>
        <authorList>
            <person name="Zhang H."/>
        </authorList>
    </citation>
    <scope>NUCLEOTIDE SEQUENCE [LARGE SCALE GENOMIC DNA]</scope>
    <source>
        <strain evidence="4">RZS01</strain>
    </source>
</reference>
<keyword evidence="5" id="KW-1185">Reference proteome</keyword>
<dbReference type="Proteomes" id="UP000189683">
    <property type="component" value="Chromosome"/>
</dbReference>
<name>A0A9N7GZT7_9PROT</name>
<reference evidence="3 5" key="3">
    <citation type="submission" date="2017-06" db="EMBL/GenBank/DDBJ databases">
        <title>A draft genome sequence of Komagataeibacter nataicola LMG 1536.</title>
        <authorList>
            <person name="Skraban J."/>
            <person name="Cleenwerck I."/>
            <person name="Vandamme P."/>
            <person name="Trcek J."/>
        </authorList>
    </citation>
    <scope>NUCLEOTIDE SEQUENCE [LARGE SCALE GENOMIC DNA]</scope>
    <source>
        <strain evidence="3 5">LMG 1536</strain>
    </source>
</reference>
<dbReference type="EMBL" id="NIRT01000001">
    <property type="protein sequence ID" value="PYD67777.1"/>
    <property type="molecule type" value="Genomic_DNA"/>
</dbReference>
<keyword evidence="1" id="KW-0472">Membrane</keyword>
<evidence type="ECO:0000256" key="1">
    <source>
        <dbReference type="SAM" id="Phobius"/>
    </source>
</evidence>
<dbReference type="AlphaFoldDB" id="A0A9N7GZT7"/>
<keyword evidence="1" id="KW-1133">Transmembrane helix</keyword>
<gene>
    <name evidence="2" type="ORF">B0W47_03985</name>
    <name evidence="3" type="ORF">CDI09_00050</name>
</gene>
<evidence type="ECO:0000313" key="3">
    <source>
        <dbReference type="EMBL" id="PYD67777.1"/>
    </source>
</evidence>